<gene>
    <name evidence="3" type="ORF">Syun_005066</name>
</gene>
<evidence type="ECO:0000256" key="1">
    <source>
        <dbReference type="SAM" id="MobiDB-lite"/>
    </source>
</evidence>
<dbReference type="Proteomes" id="UP001420932">
    <property type="component" value="Unassembled WGS sequence"/>
</dbReference>
<protein>
    <submittedName>
        <fullName evidence="3">Uncharacterized protein</fullName>
    </submittedName>
</protein>
<dbReference type="EMBL" id="JBBNAF010000002">
    <property type="protein sequence ID" value="KAK9164164.1"/>
    <property type="molecule type" value="Genomic_DNA"/>
</dbReference>
<proteinExistence type="predicted"/>
<evidence type="ECO:0000256" key="2">
    <source>
        <dbReference type="SAM" id="SignalP"/>
    </source>
</evidence>
<keyword evidence="4" id="KW-1185">Reference proteome</keyword>
<organism evidence="3 4">
    <name type="scientific">Stephania yunnanensis</name>
    <dbReference type="NCBI Taxonomy" id="152371"/>
    <lineage>
        <taxon>Eukaryota</taxon>
        <taxon>Viridiplantae</taxon>
        <taxon>Streptophyta</taxon>
        <taxon>Embryophyta</taxon>
        <taxon>Tracheophyta</taxon>
        <taxon>Spermatophyta</taxon>
        <taxon>Magnoliopsida</taxon>
        <taxon>Ranunculales</taxon>
        <taxon>Menispermaceae</taxon>
        <taxon>Menispermoideae</taxon>
        <taxon>Cissampelideae</taxon>
        <taxon>Stephania</taxon>
    </lineage>
</organism>
<feature type="region of interest" description="Disordered" evidence="1">
    <location>
        <begin position="70"/>
        <end position="99"/>
    </location>
</feature>
<evidence type="ECO:0000313" key="4">
    <source>
        <dbReference type="Proteomes" id="UP001420932"/>
    </source>
</evidence>
<sequence length="99" mass="10821">MEKKIALAVVCVALLLKPIHAETTEKDDAFGLNIETYKPTGSSAERAYEDAQQILKDAYESAQQSACESANAKYESAKENESHAIGDMGAQMRNPQDEL</sequence>
<reference evidence="3 4" key="1">
    <citation type="submission" date="2024-01" db="EMBL/GenBank/DDBJ databases">
        <title>Genome assemblies of Stephania.</title>
        <authorList>
            <person name="Yang L."/>
        </authorList>
    </citation>
    <scope>NUCLEOTIDE SEQUENCE [LARGE SCALE GENOMIC DNA]</scope>
    <source>
        <strain evidence="3">YNDBR</strain>
        <tissue evidence="3">Leaf</tissue>
    </source>
</reference>
<name>A0AAP0L7Q6_9MAGN</name>
<feature type="compositionally biased region" description="Basic and acidic residues" evidence="1">
    <location>
        <begin position="75"/>
        <end position="84"/>
    </location>
</feature>
<evidence type="ECO:0000313" key="3">
    <source>
        <dbReference type="EMBL" id="KAK9164164.1"/>
    </source>
</evidence>
<dbReference type="AlphaFoldDB" id="A0AAP0L7Q6"/>
<keyword evidence="2" id="KW-0732">Signal</keyword>
<feature type="chain" id="PRO_5042865988" evidence="2">
    <location>
        <begin position="22"/>
        <end position="99"/>
    </location>
</feature>
<comment type="caution">
    <text evidence="3">The sequence shown here is derived from an EMBL/GenBank/DDBJ whole genome shotgun (WGS) entry which is preliminary data.</text>
</comment>
<accession>A0AAP0L7Q6</accession>
<feature type="signal peptide" evidence="2">
    <location>
        <begin position="1"/>
        <end position="21"/>
    </location>
</feature>